<dbReference type="Gene3D" id="3.40.50.300">
    <property type="entry name" value="P-loop containing nucleotide triphosphate hydrolases"/>
    <property type="match status" value="1"/>
</dbReference>
<keyword evidence="3" id="KW-0547">Nucleotide-binding</keyword>
<dbReference type="Proteomes" id="UP000049077">
    <property type="component" value="Unassembled WGS sequence"/>
</dbReference>
<dbReference type="CDD" id="cd10147">
    <property type="entry name" value="Wzt_C-like"/>
    <property type="match status" value="1"/>
</dbReference>
<feature type="compositionally biased region" description="Basic and acidic residues" evidence="5">
    <location>
        <begin position="251"/>
        <end position="266"/>
    </location>
</feature>
<evidence type="ECO:0000256" key="5">
    <source>
        <dbReference type="SAM" id="MobiDB-lite"/>
    </source>
</evidence>
<proteinExistence type="inferred from homology"/>
<evidence type="ECO:0000256" key="4">
    <source>
        <dbReference type="ARBA" id="ARBA00022840"/>
    </source>
</evidence>
<name>A0ABP1WT08_9VIBR</name>
<organism evidence="7 8">
    <name type="scientific">Vibrio crassostreae</name>
    <dbReference type="NCBI Taxonomy" id="246167"/>
    <lineage>
        <taxon>Bacteria</taxon>
        <taxon>Pseudomonadati</taxon>
        <taxon>Pseudomonadota</taxon>
        <taxon>Gammaproteobacteria</taxon>
        <taxon>Vibrionales</taxon>
        <taxon>Vibrionaceae</taxon>
        <taxon>Vibrio</taxon>
    </lineage>
</organism>
<keyword evidence="2" id="KW-0813">Transport</keyword>
<dbReference type="RefSeq" id="WP_230682301.1">
    <property type="nucleotide sequence ID" value="NZ_CAWMAN010000103.1"/>
</dbReference>
<dbReference type="Gene3D" id="2.70.50.60">
    <property type="entry name" value="abc- transporter (atp binding component) like domain"/>
    <property type="match status" value="1"/>
</dbReference>
<accession>A0ABP1WT08</accession>
<dbReference type="SUPFAM" id="SSF52540">
    <property type="entry name" value="P-loop containing nucleoside triphosphate hydrolases"/>
    <property type="match status" value="1"/>
</dbReference>
<dbReference type="InterPro" id="IPR029439">
    <property type="entry name" value="Wzt_C"/>
</dbReference>
<dbReference type="PROSITE" id="PS50893">
    <property type="entry name" value="ABC_TRANSPORTER_2"/>
    <property type="match status" value="1"/>
</dbReference>
<dbReference type="Pfam" id="PF00005">
    <property type="entry name" value="ABC_tran"/>
    <property type="match status" value="1"/>
</dbReference>
<dbReference type="PANTHER" id="PTHR46743">
    <property type="entry name" value="TEICHOIC ACIDS EXPORT ATP-BINDING PROTEIN TAGH"/>
    <property type="match status" value="1"/>
</dbReference>
<dbReference type="SMART" id="SM00382">
    <property type="entry name" value="AAA"/>
    <property type="match status" value="1"/>
</dbReference>
<protein>
    <submittedName>
        <fullName evidence="7">ABC transporter-like</fullName>
    </submittedName>
</protein>
<dbReference type="InterPro" id="IPR015860">
    <property type="entry name" value="ABC_transpr_TagH-like"/>
</dbReference>
<gene>
    <name evidence="7" type="ORF">VCR4J5_1470076</name>
</gene>
<dbReference type="EMBL" id="CCJX01000054">
    <property type="protein sequence ID" value="CDT05707.1"/>
    <property type="molecule type" value="Genomic_DNA"/>
</dbReference>
<comment type="similarity">
    <text evidence="1">Belongs to the ABC transporter superfamily.</text>
</comment>
<evidence type="ECO:0000313" key="7">
    <source>
        <dbReference type="EMBL" id="CDT05707.1"/>
    </source>
</evidence>
<reference evidence="7 8" key="1">
    <citation type="submission" date="2014-06" db="EMBL/GenBank/DDBJ databases">
        <authorList>
            <person name="Le Roux F."/>
        </authorList>
    </citation>
    <scope>NUCLEOTIDE SEQUENCE [LARGE SCALE GENOMIC DNA]</scope>
    <source>
        <strain evidence="7 8">J5-4</strain>
    </source>
</reference>
<evidence type="ECO:0000259" key="6">
    <source>
        <dbReference type="PROSITE" id="PS50893"/>
    </source>
</evidence>
<dbReference type="InterPro" id="IPR017871">
    <property type="entry name" value="ABC_transporter-like_CS"/>
</dbReference>
<keyword evidence="8" id="KW-1185">Reference proteome</keyword>
<dbReference type="InterPro" id="IPR003439">
    <property type="entry name" value="ABC_transporter-like_ATP-bd"/>
</dbReference>
<keyword evidence="4" id="KW-0067">ATP-binding</keyword>
<feature type="domain" description="ABC transporter" evidence="6">
    <location>
        <begin position="6"/>
        <end position="247"/>
    </location>
</feature>
<dbReference type="InterPro" id="IPR027417">
    <property type="entry name" value="P-loop_NTPase"/>
</dbReference>
<evidence type="ECO:0000256" key="2">
    <source>
        <dbReference type="ARBA" id="ARBA00022448"/>
    </source>
</evidence>
<feature type="region of interest" description="Disordered" evidence="5">
    <location>
        <begin position="251"/>
        <end position="290"/>
    </location>
</feature>
<comment type="caution">
    <text evidence="7">The sequence shown here is derived from an EMBL/GenBank/DDBJ whole genome shotgun (WGS) entry which is preliminary data.</text>
</comment>
<evidence type="ECO:0000256" key="3">
    <source>
        <dbReference type="ARBA" id="ARBA00022741"/>
    </source>
</evidence>
<evidence type="ECO:0000256" key="1">
    <source>
        <dbReference type="ARBA" id="ARBA00005417"/>
    </source>
</evidence>
<dbReference type="PROSITE" id="PS00211">
    <property type="entry name" value="ABC_TRANSPORTER_1"/>
    <property type="match status" value="1"/>
</dbReference>
<dbReference type="PANTHER" id="PTHR46743:SF2">
    <property type="entry name" value="TEICHOIC ACIDS EXPORT ATP-BINDING PROTEIN TAGH"/>
    <property type="match status" value="1"/>
</dbReference>
<sequence>MSNIAIRCKNITKTYPMYNNPKDRFKEALHPFRKLYRKDFYALNDVSFDVYKGETVGIIGQNGAGKSTLLKIITGVLTASSGTTEINGIVSSILELGTGFNMELTGIENVYVNCSLMGLSKEDVDLKLDRIIAFADIGEHINQPVRGYSSGMFARLAMAVAISVEPDILIVDEALAVGDITFQTKCMTAMKNIQDKGTTILFVSHDINSVKSLCERCVYIKNGNLHAVGVAGEIAELYMNDMRMLTNKENEQVQKLSDIEPKREEGAEASQRLYKPEPEPEPKPESESEFDKRVEFFRHGTGEAKITNVEIVDENGSLVEDVEFNQKVTIRIYFESYVNKKISVNFHILDDKKINIATCNFLQAGQELYDVKAGDSVIVEYSMKLPIQHNTYSVIAMVTDPIIPDVNISYLDVVPDSYIFRMGKRPNSVLWSKVDLFPELRVETQ</sequence>
<dbReference type="Pfam" id="PF14524">
    <property type="entry name" value="Wzt_C"/>
    <property type="match status" value="1"/>
</dbReference>
<dbReference type="InterPro" id="IPR003593">
    <property type="entry name" value="AAA+_ATPase"/>
</dbReference>
<dbReference type="CDD" id="cd03220">
    <property type="entry name" value="ABC_KpsT_Wzt"/>
    <property type="match status" value="1"/>
</dbReference>
<dbReference type="InterPro" id="IPR050683">
    <property type="entry name" value="Bact_Polysacc_Export_ATP-bd"/>
</dbReference>
<feature type="compositionally biased region" description="Basic and acidic residues" evidence="5">
    <location>
        <begin position="274"/>
        <end position="290"/>
    </location>
</feature>
<evidence type="ECO:0000313" key="8">
    <source>
        <dbReference type="Proteomes" id="UP000049077"/>
    </source>
</evidence>